<organism evidence="7 8">
    <name type="scientific">Flavobacterium rivulicola</name>
    <dbReference type="NCBI Taxonomy" id="2732161"/>
    <lineage>
        <taxon>Bacteria</taxon>
        <taxon>Pseudomonadati</taxon>
        <taxon>Bacteroidota</taxon>
        <taxon>Flavobacteriia</taxon>
        <taxon>Flavobacteriales</taxon>
        <taxon>Flavobacteriaceae</taxon>
        <taxon>Flavobacterium</taxon>
    </lineage>
</organism>
<dbReference type="RefSeq" id="WP_171223347.1">
    <property type="nucleotide sequence ID" value="NZ_CP121446.1"/>
</dbReference>
<keyword evidence="8" id="KW-1185">Reference proteome</keyword>
<dbReference type="InterPro" id="IPR009056">
    <property type="entry name" value="Cyt_c-like_dom"/>
</dbReference>
<reference evidence="7 8" key="1">
    <citation type="submission" date="2020-05" db="EMBL/GenBank/DDBJ databases">
        <title>Draft genome of Flavobacterium sp. IMCC34852.</title>
        <authorList>
            <person name="Song J."/>
            <person name="Cho J.-C."/>
        </authorList>
    </citation>
    <scope>NUCLEOTIDE SEQUENCE [LARGE SCALE GENOMIC DNA]</scope>
    <source>
        <strain evidence="7 8">IMCC34852</strain>
    </source>
</reference>
<dbReference type="GO" id="GO:0009055">
    <property type="term" value="F:electron transfer activity"/>
    <property type="evidence" value="ECO:0007669"/>
    <property type="project" value="InterPro"/>
</dbReference>
<evidence type="ECO:0000259" key="6">
    <source>
        <dbReference type="PROSITE" id="PS51007"/>
    </source>
</evidence>
<sequence>MKYKVLALAVLATIIYSCASKSSVPTAATPKEEVKAAVTLTAELAEGKSLYENSCARCHSLYKASDFNAEQWKPIVARMAPKARLNEAQGQKIYNYLTMQ</sequence>
<accession>A0A7Y3VZU8</accession>
<dbReference type="AlphaFoldDB" id="A0A7Y3VZU8"/>
<dbReference type="GO" id="GO:0020037">
    <property type="term" value="F:heme binding"/>
    <property type="evidence" value="ECO:0007669"/>
    <property type="project" value="InterPro"/>
</dbReference>
<evidence type="ECO:0000313" key="8">
    <source>
        <dbReference type="Proteomes" id="UP000536509"/>
    </source>
</evidence>
<evidence type="ECO:0000313" key="7">
    <source>
        <dbReference type="EMBL" id="NNT73185.1"/>
    </source>
</evidence>
<dbReference type="InterPro" id="IPR036909">
    <property type="entry name" value="Cyt_c-like_dom_sf"/>
</dbReference>
<dbReference type="Proteomes" id="UP000536509">
    <property type="component" value="Unassembled WGS sequence"/>
</dbReference>
<evidence type="ECO:0000256" key="1">
    <source>
        <dbReference type="ARBA" id="ARBA00022617"/>
    </source>
</evidence>
<keyword evidence="1 4" id="KW-0349">Heme</keyword>
<feature type="domain" description="Cytochrome c" evidence="6">
    <location>
        <begin position="42"/>
        <end position="100"/>
    </location>
</feature>
<evidence type="ECO:0000256" key="2">
    <source>
        <dbReference type="ARBA" id="ARBA00022723"/>
    </source>
</evidence>
<keyword evidence="2 4" id="KW-0479">Metal-binding</keyword>
<name>A0A7Y3VZU8_9FLAO</name>
<dbReference type="EMBL" id="JABEVX010000011">
    <property type="protein sequence ID" value="NNT73185.1"/>
    <property type="molecule type" value="Genomic_DNA"/>
</dbReference>
<dbReference type="PROSITE" id="PS51257">
    <property type="entry name" value="PROKAR_LIPOPROTEIN"/>
    <property type="match status" value="1"/>
</dbReference>
<keyword evidence="3 4" id="KW-0408">Iron</keyword>
<evidence type="ECO:0000256" key="4">
    <source>
        <dbReference type="PROSITE-ProRule" id="PRU00433"/>
    </source>
</evidence>
<dbReference type="Gene3D" id="1.10.760.10">
    <property type="entry name" value="Cytochrome c-like domain"/>
    <property type="match status" value="1"/>
</dbReference>
<proteinExistence type="predicted"/>
<gene>
    <name evidence="7" type="ORF">HKT18_13250</name>
</gene>
<feature type="chain" id="PRO_5031458011" evidence="5">
    <location>
        <begin position="20"/>
        <end position="100"/>
    </location>
</feature>
<dbReference type="GO" id="GO:0046872">
    <property type="term" value="F:metal ion binding"/>
    <property type="evidence" value="ECO:0007669"/>
    <property type="project" value="UniProtKB-KW"/>
</dbReference>
<evidence type="ECO:0000256" key="3">
    <source>
        <dbReference type="ARBA" id="ARBA00023004"/>
    </source>
</evidence>
<feature type="signal peptide" evidence="5">
    <location>
        <begin position="1"/>
        <end position="19"/>
    </location>
</feature>
<dbReference type="PROSITE" id="PS51007">
    <property type="entry name" value="CYTC"/>
    <property type="match status" value="1"/>
</dbReference>
<evidence type="ECO:0000256" key="5">
    <source>
        <dbReference type="SAM" id="SignalP"/>
    </source>
</evidence>
<keyword evidence="5" id="KW-0732">Signal</keyword>
<dbReference type="SUPFAM" id="SSF46626">
    <property type="entry name" value="Cytochrome c"/>
    <property type="match status" value="1"/>
</dbReference>
<comment type="caution">
    <text evidence="7">The sequence shown here is derived from an EMBL/GenBank/DDBJ whole genome shotgun (WGS) entry which is preliminary data.</text>
</comment>
<protein>
    <submittedName>
        <fullName evidence="7">Cytochrome c</fullName>
    </submittedName>
</protein>